<feature type="signal peptide" evidence="1">
    <location>
        <begin position="1"/>
        <end position="19"/>
    </location>
</feature>
<keyword evidence="1" id="KW-0732">Signal</keyword>
<sequence length="90" mass="10169">MLKKLFVSVMAALLVVGHGSPINWNKRQTGWTLNSIGYNAGLNALQKLFGKRMVKRGTSHEEMLQDDSAELLELERILSDYLNSPAFNYK</sequence>
<evidence type="ECO:0000256" key="1">
    <source>
        <dbReference type="SAM" id="SignalP"/>
    </source>
</evidence>
<proteinExistence type="predicted"/>
<gene>
    <name evidence="2" type="ORF">OKIOD_LOCUS6609</name>
</gene>
<feature type="chain" id="PRO_5045823121" evidence="1">
    <location>
        <begin position="20"/>
        <end position="90"/>
    </location>
</feature>
<keyword evidence="3" id="KW-1185">Reference proteome</keyword>
<name>A0ABN7SBL0_OIKDI</name>
<accession>A0ABN7SBL0</accession>
<reference evidence="2 3" key="1">
    <citation type="submission" date="2021-04" db="EMBL/GenBank/DDBJ databases">
        <authorList>
            <person name="Bliznina A."/>
        </authorList>
    </citation>
    <scope>NUCLEOTIDE SEQUENCE [LARGE SCALE GENOMIC DNA]</scope>
</reference>
<dbReference type="EMBL" id="OU015569">
    <property type="protein sequence ID" value="CAG5097378.1"/>
    <property type="molecule type" value="Genomic_DNA"/>
</dbReference>
<protein>
    <submittedName>
        <fullName evidence="2">Oidioi.mRNA.OKI2018_I69.XSR.g15051.t1.cds</fullName>
    </submittedName>
</protein>
<dbReference type="Proteomes" id="UP001158576">
    <property type="component" value="Chromosome XSR"/>
</dbReference>
<organism evidence="2 3">
    <name type="scientific">Oikopleura dioica</name>
    <name type="common">Tunicate</name>
    <dbReference type="NCBI Taxonomy" id="34765"/>
    <lineage>
        <taxon>Eukaryota</taxon>
        <taxon>Metazoa</taxon>
        <taxon>Chordata</taxon>
        <taxon>Tunicata</taxon>
        <taxon>Appendicularia</taxon>
        <taxon>Copelata</taxon>
        <taxon>Oikopleuridae</taxon>
        <taxon>Oikopleura</taxon>
    </lineage>
</organism>
<evidence type="ECO:0000313" key="2">
    <source>
        <dbReference type="EMBL" id="CAG5097378.1"/>
    </source>
</evidence>
<evidence type="ECO:0000313" key="3">
    <source>
        <dbReference type="Proteomes" id="UP001158576"/>
    </source>
</evidence>